<evidence type="ECO:0000256" key="4">
    <source>
        <dbReference type="ARBA" id="ARBA00023125"/>
    </source>
</evidence>
<evidence type="ECO:0000256" key="6">
    <source>
        <dbReference type="ARBA" id="ARBA00023242"/>
    </source>
</evidence>
<keyword evidence="10" id="KW-1185">Reference proteome</keyword>
<feature type="region of interest" description="Disordered" evidence="7">
    <location>
        <begin position="132"/>
        <end position="167"/>
    </location>
</feature>
<dbReference type="VEuPathDB" id="FungiDB:AB675_2803"/>
<evidence type="ECO:0000259" key="8">
    <source>
        <dbReference type="PROSITE" id="PS50048"/>
    </source>
</evidence>
<dbReference type="InterPro" id="IPR007219">
    <property type="entry name" value="XnlR_reg_dom"/>
</dbReference>
<dbReference type="CDD" id="cd12148">
    <property type="entry name" value="fungal_TF_MHR"/>
    <property type="match status" value="1"/>
</dbReference>
<dbReference type="GO" id="GO:0008270">
    <property type="term" value="F:zinc ion binding"/>
    <property type="evidence" value="ECO:0007669"/>
    <property type="project" value="InterPro"/>
</dbReference>
<gene>
    <name evidence="9" type="ORF">AB675_2803</name>
</gene>
<dbReference type="GeneID" id="28734683"/>
<evidence type="ECO:0000256" key="7">
    <source>
        <dbReference type="SAM" id="MobiDB-lite"/>
    </source>
</evidence>
<dbReference type="STRING" id="1664694.A0A0N1HAA4"/>
<feature type="compositionally biased region" description="Polar residues" evidence="7">
    <location>
        <begin position="19"/>
        <end position="28"/>
    </location>
</feature>
<feature type="compositionally biased region" description="Polar residues" evidence="7">
    <location>
        <begin position="143"/>
        <end position="160"/>
    </location>
</feature>
<dbReference type="OrthoDB" id="8062037at2759"/>
<dbReference type="AlphaFoldDB" id="A0A0N1HAA4"/>
<comment type="subcellular location">
    <subcellularLocation>
        <location evidence="1">Nucleus</location>
    </subcellularLocation>
</comment>
<feature type="compositionally biased region" description="Low complexity" evidence="7">
    <location>
        <begin position="714"/>
        <end position="736"/>
    </location>
</feature>
<evidence type="ECO:0000256" key="5">
    <source>
        <dbReference type="ARBA" id="ARBA00023163"/>
    </source>
</evidence>
<dbReference type="CDD" id="cd00067">
    <property type="entry name" value="GAL4"/>
    <property type="match status" value="1"/>
</dbReference>
<dbReference type="GO" id="GO:0000981">
    <property type="term" value="F:DNA-binding transcription factor activity, RNA polymerase II-specific"/>
    <property type="evidence" value="ECO:0007669"/>
    <property type="project" value="InterPro"/>
</dbReference>
<reference evidence="9 10" key="1">
    <citation type="submission" date="2015-06" db="EMBL/GenBank/DDBJ databases">
        <title>Draft genome of the ant-associated black yeast Phialophora attae CBS 131958.</title>
        <authorList>
            <person name="Moreno L.F."/>
            <person name="Stielow B.J."/>
            <person name="de Hoog S."/>
            <person name="Vicente V.A."/>
            <person name="Weiss V.A."/>
            <person name="de Vries M."/>
            <person name="Cruz L.M."/>
            <person name="Souza E.M."/>
        </authorList>
    </citation>
    <scope>NUCLEOTIDE SEQUENCE [LARGE SCALE GENOMIC DNA]</scope>
    <source>
        <strain evidence="9 10">CBS 131958</strain>
    </source>
</reference>
<feature type="compositionally biased region" description="Polar residues" evidence="7">
    <location>
        <begin position="737"/>
        <end position="752"/>
    </location>
</feature>
<sequence>MSVISPQSRPSIPAPGQATEESLSSLRNALQEARDAQQNENDSQPEDDGSADEAGGPGKPAKRPKRARACIACRNMKIRCLPVEGQEACLGCSKVNRECVMPGPARKRQKTVHKVAELEKKINALTDALISQQQANPTPPKSNSPTASRDPPTNTSATSDPNRDLERLNQYDRDLVARKEVTFEQGDLDWGCSKWNKILASKDAEEPYVDIIDRGLLDIASATRIFDYYVSDMLPHFPLLAFPPTIFAQDVRTARPMLFLAILVVASPSVKPELHQNLTVELTRQLSERILFLGEKSLEIVQAILVHTSCYSRSKYAKDLTFNQLIHSAIVMCLDLGMGKRYKKLDRDSVEEAEIRRTWLACYYFASNVSILLRHPSLVRWTPYLEESCDFFLKSPESVDKDRWLCAMVQSQRMAEEISVVFNMDDPSSTISFGDTATQYQLKAFEKQLASWPETVPSTINKHISQHMAASLNLYLHEIAIHHDHNVDDFRPDPDGMDKSMDLDPITRGAHKFDSGSFVTTRHIDALSKCLDACHQVLDNYLALPIQVARSISNLGIVWNTYAAVALIKLHGVLHAPDSKFGSIFTPNLKVEWYLDSFIHRLQEVSADGRCPPAEAFVYVMHKLRHWFQHKHAPNVDPEENDVWGVIHPTANEAQKKDANNIMKDIQQGYSLPPEGLPDRVIDLVDNNDGRDNSGSLNGPNIAMVGAQSFSGPSTSRQNSLSQQQRQQQQQTQQSQPLIGTSSMPASQLDPTNNNVSNNGASGGILGGGFPSSAWSSAFSQHQSQMLPTPQQLTQTLNPQQQGMSSDLNAAYNAQNYNIDWSELQFGRGEMEVFDEFMGERGWMGYLI</sequence>
<dbReference type="PANTHER" id="PTHR31845:SF39">
    <property type="entry name" value="TRANSCRIPTION FACTOR PBCR-RELATED"/>
    <property type="match status" value="1"/>
</dbReference>
<keyword evidence="6" id="KW-0539">Nucleus</keyword>
<keyword evidence="5" id="KW-0804">Transcription</keyword>
<dbReference type="RefSeq" id="XP_018004813.1">
    <property type="nucleotide sequence ID" value="XM_018142803.1"/>
</dbReference>
<dbReference type="Gene3D" id="4.10.240.10">
    <property type="entry name" value="Zn(2)-C6 fungal-type DNA-binding domain"/>
    <property type="match status" value="1"/>
</dbReference>
<accession>A0A0N1HAA4</accession>
<feature type="domain" description="Zn(2)-C6 fungal-type" evidence="8">
    <location>
        <begin position="69"/>
        <end position="101"/>
    </location>
</feature>
<dbReference type="GO" id="GO:0005634">
    <property type="term" value="C:nucleus"/>
    <property type="evidence" value="ECO:0007669"/>
    <property type="project" value="UniProtKB-SubCell"/>
</dbReference>
<feature type="compositionally biased region" description="Basic and acidic residues" evidence="7">
    <location>
        <begin position="677"/>
        <end position="692"/>
    </location>
</feature>
<organism evidence="9 10">
    <name type="scientific">Cyphellophora attinorum</name>
    <dbReference type="NCBI Taxonomy" id="1664694"/>
    <lineage>
        <taxon>Eukaryota</taxon>
        <taxon>Fungi</taxon>
        <taxon>Dikarya</taxon>
        <taxon>Ascomycota</taxon>
        <taxon>Pezizomycotina</taxon>
        <taxon>Eurotiomycetes</taxon>
        <taxon>Chaetothyriomycetidae</taxon>
        <taxon>Chaetothyriales</taxon>
        <taxon>Cyphellophoraceae</taxon>
        <taxon>Cyphellophora</taxon>
    </lineage>
</organism>
<dbReference type="PANTHER" id="PTHR31845">
    <property type="entry name" value="FINGER DOMAIN PROTEIN, PUTATIVE-RELATED"/>
    <property type="match status" value="1"/>
</dbReference>
<evidence type="ECO:0000256" key="3">
    <source>
        <dbReference type="ARBA" id="ARBA00023015"/>
    </source>
</evidence>
<dbReference type="GO" id="GO:0006351">
    <property type="term" value="P:DNA-templated transcription"/>
    <property type="evidence" value="ECO:0007669"/>
    <property type="project" value="InterPro"/>
</dbReference>
<dbReference type="GO" id="GO:0000976">
    <property type="term" value="F:transcription cis-regulatory region binding"/>
    <property type="evidence" value="ECO:0007669"/>
    <property type="project" value="TreeGrafter"/>
</dbReference>
<feature type="compositionally biased region" description="Polar residues" evidence="7">
    <location>
        <begin position="1"/>
        <end position="10"/>
    </location>
</feature>
<feature type="region of interest" description="Disordered" evidence="7">
    <location>
        <begin position="668"/>
        <end position="762"/>
    </location>
</feature>
<keyword evidence="2" id="KW-0479">Metal-binding</keyword>
<dbReference type="SUPFAM" id="SSF57701">
    <property type="entry name" value="Zn2/Cys6 DNA-binding domain"/>
    <property type="match status" value="1"/>
</dbReference>
<protein>
    <submittedName>
        <fullName evidence="9">Transcriptional regulator WAR1</fullName>
    </submittedName>
</protein>
<keyword evidence="3" id="KW-0805">Transcription regulation</keyword>
<dbReference type="InterPro" id="IPR036864">
    <property type="entry name" value="Zn2-C6_fun-type_DNA-bd_sf"/>
</dbReference>
<dbReference type="Pfam" id="PF00172">
    <property type="entry name" value="Zn_clus"/>
    <property type="match status" value="1"/>
</dbReference>
<evidence type="ECO:0000313" key="9">
    <source>
        <dbReference type="EMBL" id="KPI44850.1"/>
    </source>
</evidence>
<dbReference type="PROSITE" id="PS00463">
    <property type="entry name" value="ZN2_CY6_FUNGAL_1"/>
    <property type="match status" value="1"/>
</dbReference>
<evidence type="ECO:0000313" key="10">
    <source>
        <dbReference type="Proteomes" id="UP000038010"/>
    </source>
</evidence>
<dbReference type="PROSITE" id="PS50048">
    <property type="entry name" value="ZN2_CY6_FUNGAL_2"/>
    <property type="match status" value="1"/>
</dbReference>
<evidence type="ECO:0000256" key="2">
    <source>
        <dbReference type="ARBA" id="ARBA00022723"/>
    </source>
</evidence>
<dbReference type="Pfam" id="PF04082">
    <property type="entry name" value="Fungal_trans"/>
    <property type="match status" value="1"/>
</dbReference>
<dbReference type="SMART" id="SM00066">
    <property type="entry name" value="GAL4"/>
    <property type="match status" value="1"/>
</dbReference>
<feature type="region of interest" description="Disordered" evidence="7">
    <location>
        <begin position="1"/>
        <end position="66"/>
    </location>
</feature>
<dbReference type="InterPro" id="IPR001138">
    <property type="entry name" value="Zn2Cys6_DnaBD"/>
</dbReference>
<dbReference type="EMBL" id="LFJN01000002">
    <property type="protein sequence ID" value="KPI44850.1"/>
    <property type="molecule type" value="Genomic_DNA"/>
</dbReference>
<dbReference type="InterPro" id="IPR051089">
    <property type="entry name" value="prtT"/>
</dbReference>
<name>A0A0N1HAA4_9EURO</name>
<dbReference type="Proteomes" id="UP000038010">
    <property type="component" value="Unassembled WGS sequence"/>
</dbReference>
<proteinExistence type="predicted"/>
<keyword evidence="4" id="KW-0238">DNA-binding</keyword>
<evidence type="ECO:0000256" key="1">
    <source>
        <dbReference type="ARBA" id="ARBA00004123"/>
    </source>
</evidence>
<comment type="caution">
    <text evidence="9">The sequence shown here is derived from an EMBL/GenBank/DDBJ whole genome shotgun (WGS) entry which is preliminary data.</text>
</comment>